<dbReference type="EMBL" id="LNIX01000005">
    <property type="protein sequence ID" value="OXA54823.1"/>
    <property type="molecule type" value="Genomic_DNA"/>
</dbReference>
<protein>
    <submittedName>
        <fullName evidence="2">Uncharacterized protein</fullName>
    </submittedName>
</protein>
<keyword evidence="3" id="KW-1185">Reference proteome</keyword>
<evidence type="ECO:0000313" key="3">
    <source>
        <dbReference type="Proteomes" id="UP000198287"/>
    </source>
</evidence>
<name>A0A226EBA6_FOLCA</name>
<dbReference type="Proteomes" id="UP000198287">
    <property type="component" value="Unassembled WGS sequence"/>
</dbReference>
<comment type="caution">
    <text evidence="2">The sequence shown here is derived from an EMBL/GenBank/DDBJ whole genome shotgun (WGS) entry which is preliminary data.</text>
</comment>
<organism evidence="2 3">
    <name type="scientific">Folsomia candida</name>
    <name type="common">Springtail</name>
    <dbReference type="NCBI Taxonomy" id="158441"/>
    <lineage>
        <taxon>Eukaryota</taxon>
        <taxon>Metazoa</taxon>
        <taxon>Ecdysozoa</taxon>
        <taxon>Arthropoda</taxon>
        <taxon>Hexapoda</taxon>
        <taxon>Collembola</taxon>
        <taxon>Entomobryomorpha</taxon>
        <taxon>Isotomoidea</taxon>
        <taxon>Isotomidae</taxon>
        <taxon>Proisotominae</taxon>
        <taxon>Folsomia</taxon>
    </lineage>
</organism>
<evidence type="ECO:0000256" key="1">
    <source>
        <dbReference type="SAM" id="Phobius"/>
    </source>
</evidence>
<evidence type="ECO:0000313" key="2">
    <source>
        <dbReference type="EMBL" id="OXA54823.1"/>
    </source>
</evidence>
<keyword evidence="1" id="KW-0812">Transmembrane</keyword>
<feature type="transmembrane region" description="Helical" evidence="1">
    <location>
        <begin position="180"/>
        <end position="201"/>
    </location>
</feature>
<accession>A0A226EBA6</accession>
<proteinExistence type="predicted"/>
<dbReference type="AlphaFoldDB" id="A0A226EBA6"/>
<reference evidence="2 3" key="1">
    <citation type="submission" date="2015-12" db="EMBL/GenBank/DDBJ databases">
        <title>The genome of Folsomia candida.</title>
        <authorList>
            <person name="Faddeeva A."/>
            <person name="Derks M.F."/>
            <person name="Anvar Y."/>
            <person name="Smit S."/>
            <person name="Van Straalen N."/>
            <person name="Roelofs D."/>
        </authorList>
    </citation>
    <scope>NUCLEOTIDE SEQUENCE [LARGE SCALE GENOMIC DNA]</scope>
    <source>
        <strain evidence="2 3">VU population</strain>
        <tissue evidence="2">Whole body</tissue>
    </source>
</reference>
<gene>
    <name evidence="2" type="ORF">Fcan01_10446</name>
</gene>
<sequence length="214" mass="24592">MVASSLVIEEITTFKKGLSRIKSISKYERLQNRTKFYQVSEIDSLTLAKSLSYSIQEYSGFRQEPIVLMDVKMVISDLAVLLEEFENRYVLNSREATPFRTISMSVGYRNFLTPFISKTITNLEEFGISGRWDGLRRVQYKLNAMRLIGKSEYGRFFRKEMADGTEPVVFHESARVSLKVIKFILFLSGGLVSLAGVVFVWECGKVWRQSCMVT</sequence>
<keyword evidence="1" id="KW-0472">Membrane</keyword>
<keyword evidence="1" id="KW-1133">Transmembrane helix</keyword>